<dbReference type="AlphaFoldDB" id="A0A166QC00"/>
<dbReference type="Proteomes" id="UP000076532">
    <property type="component" value="Unassembled WGS sequence"/>
</dbReference>
<dbReference type="OrthoDB" id="412006at2759"/>
<name>A0A166QC00_9AGAM</name>
<accession>A0A166QC00</accession>
<keyword evidence="2" id="KW-1185">Reference proteome</keyword>
<gene>
    <name evidence="1" type="ORF">FIBSPDRAFT_731366</name>
</gene>
<dbReference type="PANTHER" id="PTHR19446">
    <property type="entry name" value="REVERSE TRANSCRIPTASES"/>
    <property type="match status" value="1"/>
</dbReference>
<feature type="non-terminal residue" evidence="1">
    <location>
        <position position="182"/>
    </location>
</feature>
<evidence type="ECO:0000313" key="2">
    <source>
        <dbReference type="Proteomes" id="UP000076532"/>
    </source>
</evidence>
<reference evidence="1 2" key="1">
    <citation type="journal article" date="2016" name="Mol. Biol. Evol.">
        <title>Comparative Genomics of Early-Diverging Mushroom-Forming Fungi Provides Insights into the Origins of Lignocellulose Decay Capabilities.</title>
        <authorList>
            <person name="Nagy L.G."/>
            <person name="Riley R."/>
            <person name="Tritt A."/>
            <person name="Adam C."/>
            <person name="Daum C."/>
            <person name="Floudas D."/>
            <person name="Sun H."/>
            <person name="Yadav J.S."/>
            <person name="Pangilinan J."/>
            <person name="Larsson K.H."/>
            <person name="Matsuura K."/>
            <person name="Barry K."/>
            <person name="Labutti K."/>
            <person name="Kuo R."/>
            <person name="Ohm R.A."/>
            <person name="Bhattacharya S.S."/>
            <person name="Shirouzu T."/>
            <person name="Yoshinaga Y."/>
            <person name="Martin F.M."/>
            <person name="Grigoriev I.V."/>
            <person name="Hibbett D.S."/>
        </authorList>
    </citation>
    <scope>NUCLEOTIDE SEQUENCE [LARGE SCALE GENOMIC DNA]</scope>
    <source>
        <strain evidence="1 2">CBS 109695</strain>
    </source>
</reference>
<evidence type="ECO:0000313" key="1">
    <source>
        <dbReference type="EMBL" id="KZP26980.1"/>
    </source>
</evidence>
<dbReference type="EMBL" id="KV417511">
    <property type="protein sequence ID" value="KZP26980.1"/>
    <property type="molecule type" value="Genomic_DNA"/>
</dbReference>
<organism evidence="1 2">
    <name type="scientific">Athelia psychrophila</name>
    <dbReference type="NCBI Taxonomy" id="1759441"/>
    <lineage>
        <taxon>Eukaryota</taxon>
        <taxon>Fungi</taxon>
        <taxon>Dikarya</taxon>
        <taxon>Basidiomycota</taxon>
        <taxon>Agaricomycotina</taxon>
        <taxon>Agaricomycetes</taxon>
        <taxon>Agaricomycetidae</taxon>
        <taxon>Atheliales</taxon>
        <taxon>Atheliaceae</taxon>
        <taxon>Athelia</taxon>
    </lineage>
</organism>
<dbReference type="STRING" id="436010.A0A166QC00"/>
<sequence>MPASDGGRARIPTLKTFDAEGEPIEVDTDEEKAKVLHKAFFFPAPENPQVPENYEYPPPCMEIQVLTETQVDRAMRKIKPYKAAGIDGLSNSIFTHCRECLVPILTRIFRATFLLKHYPKVWQETLTAIIRKGGKTDCGIAKAYRPITLISAMAKILSSVIAELVAYMAEKFKMFPANAFGG</sequence>
<protein>
    <recommendedName>
        <fullName evidence="3">Reverse transcriptase domain-containing protein</fullName>
    </recommendedName>
</protein>
<evidence type="ECO:0008006" key="3">
    <source>
        <dbReference type="Google" id="ProtNLM"/>
    </source>
</evidence>
<proteinExistence type="predicted"/>